<comment type="caution">
    <text evidence="11">The sequence shown here is derived from an EMBL/GenBank/DDBJ whole genome shotgun (WGS) entry which is preliminary data.</text>
</comment>
<dbReference type="PANTHER" id="PTHR42648:SF11">
    <property type="entry name" value="TRANSPOSON TY4-P GAG-POL POLYPROTEIN"/>
    <property type="match status" value="1"/>
</dbReference>
<gene>
    <name evidence="11" type="ORF">CR513_33241</name>
</gene>
<dbReference type="GO" id="GO:0004519">
    <property type="term" value="F:endonuclease activity"/>
    <property type="evidence" value="ECO:0007669"/>
    <property type="project" value="UniProtKB-KW"/>
</dbReference>
<keyword evidence="8" id="KW-0808">Transferase</keyword>
<dbReference type="InterPro" id="IPR001584">
    <property type="entry name" value="Integrase_cat-core"/>
</dbReference>
<dbReference type="InterPro" id="IPR039537">
    <property type="entry name" value="Retrotran_Ty1/copia-like"/>
</dbReference>
<dbReference type="PROSITE" id="PS50994">
    <property type="entry name" value="INTEGRASE"/>
    <property type="match status" value="1"/>
</dbReference>
<dbReference type="EMBL" id="QJKJ01006765">
    <property type="protein sequence ID" value="RDX85549.1"/>
    <property type="molecule type" value="Genomic_DNA"/>
</dbReference>
<evidence type="ECO:0000256" key="3">
    <source>
        <dbReference type="ARBA" id="ARBA00022759"/>
    </source>
</evidence>
<dbReference type="InterPro" id="IPR012337">
    <property type="entry name" value="RNaseH-like_sf"/>
</dbReference>
<name>A0A371G4P7_MUCPR</name>
<evidence type="ECO:0000313" key="12">
    <source>
        <dbReference type="Proteomes" id="UP000257109"/>
    </source>
</evidence>
<protein>
    <recommendedName>
        <fullName evidence="10">Integrase catalytic domain-containing protein</fullName>
    </recommendedName>
</protein>
<keyword evidence="2" id="KW-0479">Metal-binding</keyword>
<keyword evidence="7" id="KW-0695">RNA-directed DNA polymerase</keyword>
<evidence type="ECO:0000259" key="10">
    <source>
        <dbReference type="PROSITE" id="PS50994"/>
    </source>
</evidence>
<dbReference type="SUPFAM" id="SSF53098">
    <property type="entry name" value="Ribonuclease H-like"/>
    <property type="match status" value="1"/>
</dbReference>
<evidence type="ECO:0000256" key="5">
    <source>
        <dbReference type="ARBA" id="ARBA00022842"/>
    </source>
</evidence>
<dbReference type="Pfam" id="PF25597">
    <property type="entry name" value="SH3_retrovirus"/>
    <property type="match status" value="1"/>
</dbReference>
<evidence type="ECO:0000256" key="4">
    <source>
        <dbReference type="ARBA" id="ARBA00022801"/>
    </source>
</evidence>
<keyword evidence="4" id="KW-0378">Hydrolase</keyword>
<dbReference type="GO" id="GO:0003676">
    <property type="term" value="F:nucleic acid binding"/>
    <property type="evidence" value="ECO:0007669"/>
    <property type="project" value="InterPro"/>
</dbReference>
<evidence type="ECO:0000256" key="7">
    <source>
        <dbReference type="ARBA" id="ARBA00022918"/>
    </source>
</evidence>
<dbReference type="GO" id="GO:0015074">
    <property type="term" value="P:DNA integration"/>
    <property type="evidence" value="ECO:0007669"/>
    <property type="project" value="UniProtKB-KW"/>
</dbReference>
<dbReference type="PANTHER" id="PTHR42648">
    <property type="entry name" value="TRANSPOSASE, PUTATIVE-RELATED"/>
    <property type="match status" value="1"/>
</dbReference>
<keyword evidence="1" id="KW-0540">Nuclease</keyword>
<evidence type="ECO:0000313" key="11">
    <source>
        <dbReference type="EMBL" id="RDX85549.1"/>
    </source>
</evidence>
<evidence type="ECO:0000256" key="6">
    <source>
        <dbReference type="ARBA" id="ARBA00022908"/>
    </source>
</evidence>
<dbReference type="GO" id="GO:0006310">
    <property type="term" value="P:DNA recombination"/>
    <property type="evidence" value="ECO:0007669"/>
    <property type="project" value="UniProtKB-KW"/>
</dbReference>
<evidence type="ECO:0000256" key="1">
    <source>
        <dbReference type="ARBA" id="ARBA00022722"/>
    </source>
</evidence>
<evidence type="ECO:0000256" key="9">
    <source>
        <dbReference type="ARBA" id="ARBA00023172"/>
    </source>
</evidence>
<evidence type="ECO:0000256" key="8">
    <source>
        <dbReference type="ARBA" id="ARBA00022932"/>
    </source>
</evidence>
<dbReference type="Proteomes" id="UP000257109">
    <property type="component" value="Unassembled WGS sequence"/>
</dbReference>
<dbReference type="InterPro" id="IPR036397">
    <property type="entry name" value="RNaseH_sf"/>
</dbReference>
<keyword evidence="12" id="KW-1185">Reference proteome</keyword>
<dbReference type="InterPro" id="IPR057670">
    <property type="entry name" value="SH3_retrovirus"/>
</dbReference>
<keyword evidence="3" id="KW-0255">Endonuclease</keyword>
<keyword evidence="6" id="KW-0229">DNA integration</keyword>
<keyword evidence="8" id="KW-0548">Nucleotidyltransferase</keyword>
<dbReference type="OrthoDB" id="1935865at2759"/>
<dbReference type="GO" id="GO:0003887">
    <property type="term" value="F:DNA-directed DNA polymerase activity"/>
    <property type="evidence" value="ECO:0007669"/>
    <property type="project" value="UniProtKB-KW"/>
</dbReference>
<keyword evidence="9" id="KW-0233">DNA recombination</keyword>
<dbReference type="Gene3D" id="3.30.420.10">
    <property type="entry name" value="Ribonuclease H-like superfamily/Ribonuclease H"/>
    <property type="match status" value="1"/>
</dbReference>
<feature type="domain" description="Integrase catalytic" evidence="10">
    <location>
        <begin position="1"/>
        <end position="114"/>
    </location>
</feature>
<dbReference type="GO" id="GO:0016787">
    <property type="term" value="F:hydrolase activity"/>
    <property type="evidence" value="ECO:0007669"/>
    <property type="project" value="UniProtKB-KW"/>
</dbReference>
<keyword evidence="8" id="KW-0239">DNA-directed DNA polymerase</keyword>
<feature type="non-terminal residue" evidence="11">
    <location>
        <position position="1"/>
    </location>
</feature>
<dbReference type="STRING" id="157652.A0A371G4P7"/>
<keyword evidence="5" id="KW-0460">Magnesium</keyword>
<evidence type="ECO:0000256" key="2">
    <source>
        <dbReference type="ARBA" id="ARBA00022723"/>
    </source>
</evidence>
<dbReference type="GO" id="GO:0003964">
    <property type="term" value="F:RNA-directed DNA polymerase activity"/>
    <property type="evidence" value="ECO:0007669"/>
    <property type="project" value="UniProtKB-KW"/>
</dbReference>
<reference evidence="11" key="1">
    <citation type="submission" date="2018-05" db="EMBL/GenBank/DDBJ databases">
        <title>Draft genome of Mucuna pruriens seed.</title>
        <authorList>
            <person name="Nnadi N.E."/>
            <person name="Vos R."/>
            <person name="Hasami M.H."/>
            <person name="Devisetty U.K."/>
            <person name="Aguiy J.C."/>
        </authorList>
    </citation>
    <scope>NUCLEOTIDE SEQUENCE [LARGE SCALE GENOMIC DNA]</scope>
    <source>
        <strain evidence="11">JCA_2017</strain>
    </source>
</reference>
<accession>A0A371G4P7</accession>
<dbReference type="AlphaFoldDB" id="A0A371G4P7"/>
<organism evidence="11 12">
    <name type="scientific">Mucuna pruriens</name>
    <name type="common">Velvet bean</name>
    <name type="synonym">Dolichos pruriens</name>
    <dbReference type="NCBI Taxonomy" id="157652"/>
    <lineage>
        <taxon>Eukaryota</taxon>
        <taxon>Viridiplantae</taxon>
        <taxon>Streptophyta</taxon>
        <taxon>Embryophyta</taxon>
        <taxon>Tracheophyta</taxon>
        <taxon>Spermatophyta</taxon>
        <taxon>Magnoliopsida</taxon>
        <taxon>eudicotyledons</taxon>
        <taxon>Gunneridae</taxon>
        <taxon>Pentapetalae</taxon>
        <taxon>rosids</taxon>
        <taxon>fabids</taxon>
        <taxon>Fabales</taxon>
        <taxon>Fabaceae</taxon>
        <taxon>Papilionoideae</taxon>
        <taxon>50 kb inversion clade</taxon>
        <taxon>NPAAA clade</taxon>
        <taxon>indigoferoid/millettioid clade</taxon>
        <taxon>Phaseoleae</taxon>
        <taxon>Mucuna</taxon>
    </lineage>
</organism>
<sequence>MVEKQCGWSIKVLRTDGGGEYTSHDFHSYCDKEGIILEVTAPYNPQHNEKAKRKNRTLMNMTQCMPKAYIILNRSPTKSLHDVTLEEARSKLDDRRQAMMFLGYDSTGAYKLYNSISKKIVLSKDVDVDESKCWRWETTIESDKVTIPIQLDEG</sequence>
<proteinExistence type="predicted"/>
<dbReference type="GO" id="GO:0046872">
    <property type="term" value="F:metal ion binding"/>
    <property type="evidence" value="ECO:0007669"/>
    <property type="project" value="UniProtKB-KW"/>
</dbReference>